<proteinExistence type="inferred from homology"/>
<sequence length="287" mass="32354">MQKSTVENRSLPHESQVVHKPKNNLLKRYLTPKEPIHKREKNTLGALPFLLILGLWSLVTYTGLVDELFLPTPTGVITSLYEMTVHQGFLMDVWTSVYRIMLGYFLAALVAIPLGIFMGSYPSFRSFFEPITGVMRYLPVTALIPLFILWLGIGETQKLAVIFFGTFFPLVFMVMDVSSNVSKDLLHVSYTLGAKRKTVFTKVLIPASMPGVMDSLRTVLGWSWTYLVVAELVAAQAGIGNVIMTAQRFMNTEQIIAGVLVIGALGFFSDRIFMLLYRKFFPYMSTR</sequence>
<dbReference type="Pfam" id="PF00528">
    <property type="entry name" value="BPD_transp_1"/>
    <property type="match status" value="1"/>
</dbReference>
<organism evidence="9 10">
    <name type="scientific">Geomicrobium sediminis</name>
    <dbReference type="NCBI Taxonomy" id="1347788"/>
    <lineage>
        <taxon>Bacteria</taxon>
        <taxon>Bacillati</taxon>
        <taxon>Bacillota</taxon>
        <taxon>Bacilli</taxon>
        <taxon>Bacillales</taxon>
        <taxon>Geomicrobium</taxon>
    </lineage>
</organism>
<dbReference type="Gene3D" id="1.10.3720.10">
    <property type="entry name" value="MetI-like"/>
    <property type="match status" value="1"/>
</dbReference>
<dbReference type="PANTHER" id="PTHR30151">
    <property type="entry name" value="ALKANE SULFONATE ABC TRANSPORTER-RELATED, MEMBRANE SUBUNIT"/>
    <property type="match status" value="1"/>
</dbReference>
<dbReference type="RefSeq" id="WP_204697238.1">
    <property type="nucleotide sequence ID" value="NZ_JAFBEC010000005.1"/>
</dbReference>
<keyword evidence="6 7" id="KW-0472">Membrane</keyword>
<evidence type="ECO:0000256" key="4">
    <source>
        <dbReference type="ARBA" id="ARBA00022692"/>
    </source>
</evidence>
<evidence type="ECO:0000256" key="2">
    <source>
        <dbReference type="ARBA" id="ARBA00022448"/>
    </source>
</evidence>
<feature type="transmembrane region" description="Helical" evidence="7">
    <location>
        <begin position="255"/>
        <end position="277"/>
    </location>
</feature>
<keyword evidence="2 7" id="KW-0813">Transport</keyword>
<dbReference type="InterPro" id="IPR035906">
    <property type="entry name" value="MetI-like_sf"/>
</dbReference>
<feature type="transmembrane region" description="Helical" evidence="7">
    <location>
        <begin position="100"/>
        <end position="122"/>
    </location>
</feature>
<dbReference type="Proteomes" id="UP000741863">
    <property type="component" value="Unassembled WGS sequence"/>
</dbReference>
<accession>A0ABS2PCX6</accession>
<dbReference type="InterPro" id="IPR000515">
    <property type="entry name" value="MetI-like"/>
</dbReference>
<dbReference type="PANTHER" id="PTHR30151:SF0">
    <property type="entry name" value="ABC TRANSPORTER PERMEASE PROTEIN MJ0413-RELATED"/>
    <property type="match status" value="1"/>
</dbReference>
<keyword evidence="4 7" id="KW-0812">Transmembrane</keyword>
<evidence type="ECO:0000256" key="5">
    <source>
        <dbReference type="ARBA" id="ARBA00022989"/>
    </source>
</evidence>
<comment type="caution">
    <text evidence="9">The sequence shown here is derived from an EMBL/GenBank/DDBJ whole genome shotgun (WGS) entry which is preliminary data.</text>
</comment>
<dbReference type="PROSITE" id="PS50928">
    <property type="entry name" value="ABC_TM1"/>
    <property type="match status" value="1"/>
</dbReference>
<dbReference type="EMBL" id="JAFBEC010000005">
    <property type="protein sequence ID" value="MBM7632811.1"/>
    <property type="molecule type" value="Genomic_DNA"/>
</dbReference>
<reference evidence="9 10" key="1">
    <citation type="submission" date="2021-01" db="EMBL/GenBank/DDBJ databases">
        <title>Genomic Encyclopedia of Type Strains, Phase IV (KMG-IV): sequencing the most valuable type-strain genomes for metagenomic binning, comparative biology and taxonomic classification.</title>
        <authorList>
            <person name="Goeker M."/>
        </authorList>
    </citation>
    <scope>NUCLEOTIDE SEQUENCE [LARGE SCALE GENOMIC DNA]</scope>
    <source>
        <strain evidence="9 10">DSM 25540</strain>
    </source>
</reference>
<evidence type="ECO:0000313" key="9">
    <source>
        <dbReference type="EMBL" id="MBM7632811.1"/>
    </source>
</evidence>
<dbReference type="CDD" id="cd06261">
    <property type="entry name" value="TM_PBP2"/>
    <property type="match status" value="1"/>
</dbReference>
<evidence type="ECO:0000259" key="8">
    <source>
        <dbReference type="PROSITE" id="PS50928"/>
    </source>
</evidence>
<keyword evidence="5 7" id="KW-1133">Transmembrane helix</keyword>
<feature type="transmembrane region" description="Helical" evidence="7">
    <location>
        <begin position="219"/>
        <end position="243"/>
    </location>
</feature>
<evidence type="ECO:0000256" key="3">
    <source>
        <dbReference type="ARBA" id="ARBA00022475"/>
    </source>
</evidence>
<keyword evidence="10" id="KW-1185">Reference proteome</keyword>
<comment type="similarity">
    <text evidence="7">Belongs to the binding-protein-dependent transport system permease family.</text>
</comment>
<evidence type="ECO:0000313" key="10">
    <source>
        <dbReference type="Proteomes" id="UP000741863"/>
    </source>
</evidence>
<feature type="domain" description="ABC transmembrane type-1" evidence="8">
    <location>
        <begin position="93"/>
        <end position="273"/>
    </location>
</feature>
<feature type="transmembrane region" description="Helical" evidence="7">
    <location>
        <begin position="43"/>
        <end position="64"/>
    </location>
</feature>
<evidence type="ECO:0000256" key="1">
    <source>
        <dbReference type="ARBA" id="ARBA00004651"/>
    </source>
</evidence>
<dbReference type="SUPFAM" id="SSF161098">
    <property type="entry name" value="MetI-like"/>
    <property type="match status" value="1"/>
</dbReference>
<gene>
    <name evidence="9" type="ORF">JOD17_001905</name>
</gene>
<evidence type="ECO:0000256" key="7">
    <source>
        <dbReference type="RuleBase" id="RU363032"/>
    </source>
</evidence>
<evidence type="ECO:0000256" key="6">
    <source>
        <dbReference type="ARBA" id="ARBA00023136"/>
    </source>
</evidence>
<comment type="subcellular location">
    <subcellularLocation>
        <location evidence="1 7">Cell membrane</location>
        <topology evidence="1 7">Multi-pass membrane protein</topology>
    </subcellularLocation>
</comment>
<feature type="transmembrane region" description="Helical" evidence="7">
    <location>
        <begin position="159"/>
        <end position="177"/>
    </location>
</feature>
<protein>
    <submittedName>
        <fullName evidence="9">NitT/TauT family transport system permease protein</fullName>
    </submittedName>
</protein>
<name>A0ABS2PCX6_9BACL</name>
<keyword evidence="3" id="KW-1003">Cell membrane</keyword>
<feature type="transmembrane region" description="Helical" evidence="7">
    <location>
        <begin position="134"/>
        <end position="153"/>
    </location>
</feature>